<evidence type="ECO:0000313" key="1">
    <source>
        <dbReference type="EMBL" id="TFU86934.1"/>
    </source>
</evidence>
<reference evidence="1 2" key="1">
    <citation type="submission" date="2019-03" db="EMBL/GenBank/DDBJ databases">
        <title>Diversity of the mouse oral microbiome.</title>
        <authorList>
            <person name="Joseph S."/>
            <person name="Aduse-Opoku J."/>
            <person name="Curtis M."/>
            <person name="Wade W."/>
            <person name="Hashim A."/>
        </authorList>
    </citation>
    <scope>NUCLEOTIDE SEQUENCE [LARGE SCALE GENOMIC DNA]</scope>
    <source>
        <strain evidence="1 2">P11</strain>
    </source>
</reference>
<comment type="caution">
    <text evidence="1">The sequence shown here is derived from an EMBL/GenBank/DDBJ whole genome shotgun (WGS) entry which is preliminary data.</text>
</comment>
<organism evidence="1 2">
    <name type="scientific">Dysgonomonas mossii</name>
    <dbReference type="NCBI Taxonomy" id="163665"/>
    <lineage>
        <taxon>Bacteria</taxon>
        <taxon>Pseudomonadati</taxon>
        <taxon>Bacteroidota</taxon>
        <taxon>Bacteroidia</taxon>
        <taxon>Bacteroidales</taxon>
        <taxon>Dysgonomonadaceae</taxon>
        <taxon>Dysgonomonas</taxon>
    </lineage>
</organism>
<evidence type="ECO:0000313" key="2">
    <source>
        <dbReference type="Proteomes" id="UP000298285"/>
    </source>
</evidence>
<sequence length="115" mass="13555">MEIKRLIEEFPHIPRDSTFKGVVDTTFMSTLVYRASLYIVLKDGEKFSTSATSMPKDVFGRWEIPSYALIDFLQKGDTIYKPKDKDSLYVLKYNLRFGYHLITKEFSDSVHNMRW</sequence>
<dbReference type="Proteomes" id="UP000298285">
    <property type="component" value="Unassembled WGS sequence"/>
</dbReference>
<dbReference type="EMBL" id="SPPK01000007">
    <property type="protein sequence ID" value="TFU86934.1"/>
    <property type="molecule type" value="Genomic_DNA"/>
</dbReference>
<dbReference type="RefSeq" id="WP_135107161.1">
    <property type="nucleotide sequence ID" value="NZ_JADGKW010000007.1"/>
</dbReference>
<name>A0A4Y9IK10_9BACT</name>
<gene>
    <name evidence="1" type="ORF">E4T88_15900</name>
</gene>
<dbReference type="AlphaFoldDB" id="A0A4Y9IK10"/>
<proteinExistence type="predicted"/>
<protein>
    <submittedName>
        <fullName evidence="1">Uncharacterized protein</fullName>
    </submittedName>
</protein>
<accession>A0A4Y9IK10</accession>